<proteinExistence type="predicted"/>
<sequence length="174" mass="19518">MKKILSRGSVGELLLALNRTFTSAPSLKIDKDRECMRTLCAQPRATRTELNKVIGFLYHIATCVRSAAPFFQGPAAVQRQAPHCGNVPLSDGIRDDLRWFLADLAADELNTIPLSRFMHSRLPVMELNMNASIERLCALYPARREYLQVRFDAKELSSIEDLKAGRPSSLDINT</sequence>
<keyword evidence="2" id="KW-1185">Reference proteome</keyword>
<evidence type="ECO:0000313" key="1">
    <source>
        <dbReference type="EMBL" id="OWZ13026.1"/>
    </source>
</evidence>
<dbReference type="EMBL" id="NBNE01001691">
    <property type="protein sequence ID" value="OWZ13026.1"/>
    <property type="molecule type" value="Genomic_DNA"/>
</dbReference>
<protein>
    <submittedName>
        <fullName evidence="1">Cleavage induced protein</fullName>
    </submittedName>
</protein>
<dbReference type="AlphaFoldDB" id="A0A225W5N2"/>
<organism evidence="1 2">
    <name type="scientific">Phytophthora megakarya</name>
    <dbReference type="NCBI Taxonomy" id="4795"/>
    <lineage>
        <taxon>Eukaryota</taxon>
        <taxon>Sar</taxon>
        <taxon>Stramenopiles</taxon>
        <taxon>Oomycota</taxon>
        <taxon>Peronosporomycetes</taxon>
        <taxon>Peronosporales</taxon>
        <taxon>Peronosporaceae</taxon>
        <taxon>Phytophthora</taxon>
    </lineage>
</organism>
<evidence type="ECO:0000313" key="2">
    <source>
        <dbReference type="Proteomes" id="UP000198211"/>
    </source>
</evidence>
<name>A0A225W5N2_9STRA</name>
<dbReference type="Proteomes" id="UP000198211">
    <property type="component" value="Unassembled WGS sequence"/>
</dbReference>
<accession>A0A225W5N2</accession>
<comment type="caution">
    <text evidence="1">The sequence shown here is derived from an EMBL/GenBank/DDBJ whole genome shotgun (WGS) entry which is preliminary data.</text>
</comment>
<reference evidence="2" key="1">
    <citation type="submission" date="2017-03" db="EMBL/GenBank/DDBJ databases">
        <title>Phytopthora megakarya and P. palmivora, two closely related causual agents of cacao black pod achieved similar genome size and gene model numbers by different mechanisms.</title>
        <authorList>
            <person name="Ali S."/>
            <person name="Shao J."/>
            <person name="Larry D.J."/>
            <person name="Kronmiller B."/>
            <person name="Shen D."/>
            <person name="Strem M.D."/>
            <person name="Melnick R.L."/>
            <person name="Guiltinan M.J."/>
            <person name="Tyler B.M."/>
            <person name="Meinhardt L.W."/>
            <person name="Bailey B.A."/>
        </authorList>
    </citation>
    <scope>NUCLEOTIDE SEQUENCE [LARGE SCALE GENOMIC DNA]</scope>
    <source>
        <strain evidence="2">zdho120</strain>
    </source>
</reference>
<gene>
    <name evidence="1" type="ORF">PHMEG_00013723</name>
</gene>